<dbReference type="EMBL" id="JJOA01000034">
    <property type="protein sequence ID" value="KEA55860.1"/>
    <property type="molecule type" value="Genomic_DNA"/>
</dbReference>
<comment type="caution">
    <text evidence="1">The sequence shown here is derived from an EMBL/GenBank/DDBJ whole genome shotgun (WGS) entry which is preliminary data.</text>
</comment>
<dbReference type="AlphaFoldDB" id="A0A071M5R9"/>
<proteinExistence type="predicted"/>
<sequence length="117" mass="13369">MAAIRATCALTAEDLFRRETILLDMRTNFCEHRLEFGLPSFFRLHEQCFSLGFQLMICGHSSLRVVKRNSIQIVASNSTIQCDASRLQHVIVGSAIGRIARFSHRLDQESIIYRLRG</sequence>
<name>A0A071M5R9_9BURK</name>
<organism evidence="1">
    <name type="scientific">Burkholderia cenocepacia</name>
    <dbReference type="NCBI Taxonomy" id="95486"/>
    <lineage>
        <taxon>Bacteria</taxon>
        <taxon>Pseudomonadati</taxon>
        <taxon>Pseudomonadota</taxon>
        <taxon>Betaproteobacteria</taxon>
        <taxon>Burkholderiales</taxon>
        <taxon>Burkholderiaceae</taxon>
        <taxon>Burkholderia</taxon>
        <taxon>Burkholderia cepacia complex</taxon>
    </lineage>
</organism>
<evidence type="ECO:0000313" key="1">
    <source>
        <dbReference type="EMBL" id="KEA55860.1"/>
    </source>
</evidence>
<protein>
    <submittedName>
        <fullName evidence="1">Uncharacterized protein</fullName>
    </submittedName>
</protein>
<gene>
    <name evidence="1" type="ORF">DT99_29430</name>
</gene>
<accession>A0A071M5R9</accession>
<reference evidence="1" key="1">
    <citation type="submission" date="2014-04" db="EMBL/GenBank/DDBJ databases">
        <title>In planta biocontrol of soil-borne Fusarium wilt of banana through a plant endophytic bacterium, Burkholderia cenocepacia 869T2.</title>
        <authorList>
            <person name="Ho Y.-N."/>
            <person name="Chiang H.-M."/>
            <person name="Chao C.-P."/>
            <person name="Su C.-C."/>
            <person name="Hsu H.-F."/>
            <person name="Guo C.-T."/>
            <person name="Hsieh J.-L."/>
            <person name="Huang C.-C."/>
        </authorList>
    </citation>
    <scope>NUCLEOTIDE SEQUENCE [LARGE SCALE GENOMIC DNA]</scope>
    <source>
        <strain evidence="1">869T2</strain>
    </source>
</reference>